<keyword evidence="2" id="KW-1133">Transmembrane helix</keyword>
<feature type="transmembrane region" description="Helical" evidence="2">
    <location>
        <begin position="40"/>
        <end position="63"/>
    </location>
</feature>
<dbReference type="Proteomes" id="UP000593765">
    <property type="component" value="Chromosome"/>
</dbReference>
<accession>A0A7M2WX17</accession>
<evidence type="ECO:0000256" key="1">
    <source>
        <dbReference type="SAM" id="MobiDB-lite"/>
    </source>
</evidence>
<evidence type="ECO:0000313" key="3">
    <source>
        <dbReference type="EMBL" id="QOV89949.1"/>
    </source>
</evidence>
<keyword evidence="2" id="KW-0812">Transmembrane</keyword>
<dbReference type="KEGG" id="hbs:IPV69_00825"/>
<sequence>MTIHDRPDQSKIDETSNEHRPLDYHVEPVQRLHSNAGKEVHLWGTGGLLVALGFFAWIALAWGDLGHRH</sequence>
<reference evidence="3 4" key="1">
    <citation type="submission" date="2020-10" db="EMBL/GenBank/DDBJ databases">
        <title>Wide distribution of Phycisphaera-like planctomycetes from WD2101 soil group in peatlands and genome analysis of the first cultivated representative.</title>
        <authorList>
            <person name="Dedysh S.N."/>
            <person name="Beletsky A.V."/>
            <person name="Ivanova A."/>
            <person name="Kulichevskaya I.S."/>
            <person name="Suzina N.E."/>
            <person name="Philippov D.A."/>
            <person name="Rakitin A.L."/>
            <person name="Mardanov A.V."/>
            <person name="Ravin N.V."/>
        </authorList>
    </citation>
    <scope>NUCLEOTIDE SEQUENCE [LARGE SCALE GENOMIC DNA]</scope>
    <source>
        <strain evidence="3 4">M1803</strain>
    </source>
</reference>
<dbReference type="AlphaFoldDB" id="A0A7M2WX17"/>
<evidence type="ECO:0000256" key="2">
    <source>
        <dbReference type="SAM" id="Phobius"/>
    </source>
</evidence>
<feature type="region of interest" description="Disordered" evidence="1">
    <location>
        <begin position="1"/>
        <end position="20"/>
    </location>
</feature>
<evidence type="ECO:0000313" key="4">
    <source>
        <dbReference type="Proteomes" id="UP000593765"/>
    </source>
</evidence>
<proteinExistence type="predicted"/>
<dbReference type="EMBL" id="CP063458">
    <property type="protein sequence ID" value="QOV89949.1"/>
    <property type="molecule type" value="Genomic_DNA"/>
</dbReference>
<protein>
    <submittedName>
        <fullName evidence="3">Uncharacterized protein</fullName>
    </submittedName>
</protein>
<organism evidence="3 4">
    <name type="scientific">Humisphaera borealis</name>
    <dbReference type="NCBI Taxonomy" id="2807512"/>
    <lineage>
        <taxon>Bacteria</taxon>
        <taxon>Pseudomonadati</taxon>
        <taxon>Planctomycetota</taxon>
        <taxon>Phycisphaerae</taxon>
        <taxon>Tepidisphaerales</taxon>
        <taxon>Tepidisphaeraceae</taxon>
        <taxon>Humisphaera</taxon>
    </lineage>
</organism>
<keyword evidence="2" id="KW-0472">Membrane</keyword>
<dbReference type="RefSeq" id="WP_206293012.1">
    <property type="nucleotide sequence ID" value="NZ_CP063458.1"/>
</dbReference>
<name>A0A7M2WX17_9BACT</name>
<keyword evidence="4" id="KW-1185">Reference proteome</keyword>
<gene>
    <name evidence="3" type="ORF">IPV69_00825</name>
</gene>